<protein>
    <submittedName>
        <fullName evidence="1">Uncharacterized protein</fullName>
    </submittedName>
</protein>
<dbReference type="EMBL" id="AQQV01000002">
    <property type="protein sequence ID" value="ORE87210.1"/>
    <property type="molecule type" value="Genomic_DNA"/>
</dbReference>
<keyword evidence="2" id="KW-1185">Reference proteome</keyword>
<dbReference type="AlphaFoldDB" id="A0A1Y1SDZ1"/>
<reference evidence="1 2" key="1">
    <citation type="submission" date="2013-04" db="EMBL/GenBank/DDBJ databases">
        <title>Oceanococcus atlanticus 22II-S10r2 Genome Sequencing.</title>
        <authorList>
            <person name="Lai Q."/>
            <person name="Li G."/>
            <person name="Shao Z."/>
        </authorList>
    </citation>
    <scope>NUCLEOTIDE SEQUENCE [LARGE SCALE GENOMIC DNA]</scope>
    <source>
        <strain evidence="1 2">22II-S10r2</strain>
    </source>
</reference>
<name>A0A1Y1SDZ1_9GAMM</name>
<dbReference type="RefSeq" id="WP_083561419.1">
    <property type="nucleotide sequence ID" value="NZ_AQQV01000002.1"/>
</dbReference>
<evidence type="ECO:0000313" key="1">
    <source>
        <dbReference type="EMBL" id="ORE87210.1"/>
    </source>
</evidence>
<proteinExistence type="predicted"/>
<gene>
    <name evidence="1" type="ORF">ATO7_09222</name>
</gene>
<comment type="caution">
    <text evidence="1">The sequence shown here is derived from an EMBL/GenBank/DDBJ whole genome shotgun (WGS) entry which is preliminary data.</text>
</comment>
<dbReference type="STRING" id="1317117.ATO7_09222"/>
<dbReference type="Proteomes" id="UP000192342">
    <property type="component" value="Unassembled WGS sequence"/>
</dbReference>
<organism evidence="1 2">
    <name type="scientific">Oceanococcus atlanticus</name>
    <dbReference type="NCBI Taxonomy" id="1317117"/>
    <lineage>
        <taxon>Bacteria</taxon>
        <taxon>Pseudomonadati</taxon>
        <taxon>Pseudomonadota</taxon>
        <taxon>Gammaproteobacteria</taxon>
        <taxon>Chromatiales</taxon>
        <taxon>Oceanococcaceae</taxon>
        <taxon>Oceanococcus</taxon>
    </lineage>
</organism>
<accession>A0A1Y1SDZ1</accession>
<evidence type="ECO:0000313" key="2">
    <source>
        <dbReference type="Proteomes" id="UP000192342"/>
    </source>
</evidence>
<sequence length="123" mass="13341">MNINFKLCIAPNQGETIEGGACGSGAEPVISNKPLICITMLSWHAICLKKVSRRRPGLDAGYECVDAVQISVYTGLRFVCHAWEIVMDVANRATRIITLDMSLAAGRRAVSSPQGWPARPEVV</sequence>